<evidence type="ECO:0000313" key="1">
    <source>
        <dbReference type="EMBL" id="GHB54660.1"/>
    </source>
</evidence>
<name>A0A8J3G8E7_9BACT</name>
<organism evidence="1 2">
    <name type="scientific">Persicitalea jodogahamensis</name>
    <dbReference type="NCBI Taxonomy" id="402147"/>
    <lineage>
        <taxon>Bacteria</taxon>
        <taxon>Pseudomonadati</taxon>
        <taxon>Bacteroidota</taxon>
        <taxon>Cytophagia</taxon>
        <taxon>Cytophagales</taxon>
        <taxon>Spirosomataceae</taxon>
        <taxon>Persicitalea</taxon>
    </lineage>
</organism>
<dbReference type="EMBL" id="BMXF01000001">
    <property type="protein sequence ID" value="GHB54660.1"/>
    <property type="molecule type" value="Genomic_DNA"/>
</dbReference>
<comment type="caution">
    <text evidence="1">The sequence shown here is derived from an EMBL/GenBank/DDBJ whole genome shotgun (WGS) entry which is preliminary data.</text>
</comment>
<reference evidence="1 2" key="1">
    <citation type="journal article" date="2014" name="Int. J. Syst. Evol. Microbiol.">
        <title>Complete genome sequence of Corynebacterium casei LMG S-19264T (=DSM 44701T), isolated from a smear-ripened cheese.</title>
        <authorList>
            <consortium name="US DOE Joint Genome Institute (JGI-PGF)"/>
            <person name="Walter F."/>
            <person name="Albersmeier A."/>
            <person name="Kalinowski J."/>
            <person name="Ruckert C."/>
        </authorList>
    </citation>
    <scope>NUCLEOTIDE SEQUENCE [LARGE SCALE GENOMIC DNA]</scope>
    <source>
        <strain evidence="1 2">KCTC 12866</strain>
    </source>
</reference>
<gene>
    <name evidence="1" type="ORF">GCM10007390_04680</name>
</gene>
<dbReference type="AlphaFoldDB" id="A0A8J3G8E7"/>
<accession>A0A8J3G8E7</accession>
<dbReference type="Proteomes" id="UP000598271">
    <property type="component" value="Unassembled WGS sequence"/>
</dbReference>
<dbReference type="RefSeq" id="WP_189562741.1">
    <property type="nucleotide sequence ID" value="NZ_BMXF01000001.1"/>
</dbReference>
<protein>
    <submittedName>
        <fullName evidence="1">Uncharacterized protein</fullName>
    </submittedName>
</protein>
<evidence type="ECO:0000313" key="2">
    <source>
        <dbReference type="Proteomes" id="UP000598271"/>
    </source>
</evidence>
<keyword evidence="2" id="KW-1185">Reference proteome</keyword>
<proteinExistence type="predicted"/>
<sequence>MKQFDSQLDVLPYFSALPYDALMEARNVNHVHVPDQRGIYFWFLREEGFEKLSRKLQVVLRPPRHTLKVGDASLVYYGHLGAYSDAKSVQRADNLKYYFQSEIPHNPLEYSLECYSYLSCFRKTISGLLTDDILAEQETVKSFFQNYVLIYFLAYDAITEEEEVVARDAVKSDFRYVSLAIASLSHHRTAGAAYAAKGALVYDNYGPEVRIILERRRYFAELMTLATIRQKHQLDDEAGSELIEPIVYYE</sequence>